<proteinExistence type="inferred from homology"/>
<evidence type="ECO:0000313" key="6">
    <source>
        <dbReference type="EMBL" id="KAJ6800010.1"/>
    </source>
</evidence>
<dbReference type="SUPFAM" id="SSF47954">
    <property type="entry name" value="Cyclin-like"/>
    <property type="match status" value="2"/>
</dbReference>
<reference evidence="6" key="2">
    <citation type="submission" date="2023-04" db="EMBL/GenBank/DDBJ databases">
        <authorList>
            <person name="Bruccoleri R.E."/>
            <person name="Oakeley E.J."/>
            <person name="Faust A.-M."/>
            <person name="Dessus-Babus S."/>
            <person name="Altorfer M."/>
            <person name="Burckhardt D."/>
            <person name="Oertli M."/>
            <person name="Naumann U."/>
            <person name="Petersen F."/>
            <person name="Wong J."/>
        </authorList>
    </citation>
    <scope>NUCLEOTIDE SEQUENCE</scope>
    <source>
        <strain evidence="6">GSM-AAB239-AS_SAM_17_03QT</strain>
        <tissue evidence="6">Leaf</tissue>
    </source>
</reference>
<name>A0AAX6E7R7_IRIPA</name>
<dbReference type="GO" id="GO:0006357">
    <property type="term" value="P:regulation of transcription by RNA polymerase II"/>
    <property type="evidence" value="ECO:0007669"/>
    <property type="project" value="InterPro"/>
</dbReference>
<dbReference type="PANTHER" id="PTHR10026">
    <property type="entry name" value="CYCLIN"/>
    <property type="match status" value="1"/>
</dbReference>
<comment type="similarity">
    <text evidence="2">Belongs to the cyclin family. Cyclin T subfamily.</text>
</comment>
<evidence type="ECO:0000256" key="2">
    <source>
        <dbReference type="ARBA" id="ARBA00061204"/>
    </source>
</evidence>
<dbReference type="Pfam" id="PF00134">
    <property type="entry name" value="Cyclin_N"/>
    <property type="match status" value="1"/>
</dbReference>
<evidence type="ECO:0000256" key="1">
    <source>
        <dbReference type="ARBA" id="ARBA00023127"/>
    </source>
</evidence>
<dbReference type="SMART" id="SM00385">
    <property type="entry name" value="CYCLIN"/>
    <property type="match status" value="2"/>
</dbReference>
<dbReference type="InterPro" id="IPR006671">
    <property type="entry name" value="Cyclin_N"/>
</dbReference>
<dbReference type="Proteomes" id="UP001140949">
    <property type="component" value="Unassembled WGS sequence"/>
</dbReference>
<dbReference type="AlphaFoldDB" id="A0AAX6E7R7"/>
<dbReference type="Pfam" id="PF21797">
    <property type="entry name" value="CycT2-like_C"/>
    <property type="match status" value="1"/>
</dbReference>
<feature type="compositionally biased region" description="Basic and acidic residues" evidence="4">
    <location>
        <begin position="360"/>
        <end position="371"/>
    </location>
</feature>
<evidence type="ECO:0000256" key="4">
    <source>
        <dbReference type="SAM" id="MobiDB-lite"/>
    </source>
</evidence>
<gene>
    <name evidence="6" type="ORF">M6B38_205375</name>
</gene>
<dbReference type="InterPro" id="IPR043198">
    <property type="entry name" value="Cyclin/Ssn8"/>
</dbReference>
<dbReference type="InterPro" id="IPR036915">
    <property type="entry name" value="Cyclin-like_sf"/>
</dbReference>
<protein>
    <recommendedName>
        <fullName evidence="5">Cyclin-like domain-containing protein</fullName>
    </recommendedName>
</protein>
<reference evidence="6" key="1">
    <citation type="journal article" date="2023" name="GigaByte">
        <title>Genome assembly of the bearded iris, Iris pallida Lam.</title>
        <authorList>
            <person name="Bruccoleri R.E."/>
            <person name="Oakeley E.J."/>
            <person name="Faust A.M.E."/>
            <person name="Altorfer M."/>
            <person name="Dessus-Babus S."/>
            <person name="Burckhardt D."/>
            <person name="Oertli M."/>
            <person name="Naumann U."/>
            <person name="Petersen F."/>
            <person name="Wong J."/>
        </authorList>
    </citation>
    <scope>NUCLEOTIDE SEQUENCE</scope>
    <source>
        <strain evidence="6">GSM-AAB239-AS_SAM_17_03QT</strain>
    </source>
</reference>
<evidence type="ECO:0000259" key="5">
    <source>
        <dbReference type="SMART" id="SM00385"/>
    </source>
</evidence>
<feature type="region of interest" description="Disordered" evidence="4">
    <location>
        <begin position="385"/>
        <end position="406"/>
    </location>
</feature>
<feature type="compositionally biased region" description="Polar residues" evidence="4">
    <location>
        <begin position="328"/>
        <end position="345"/>
    </location>
</feature>
<accession>A0AAX6E7R7</accession>
<evidence type="ECO:0000313" key="7">
    <source>
        <dbReference type="Proteomes" id="UP001140949"/>
    </source>
</evidence>
<evidence type="ECO:0000256" key="3">
    <source>
        <dbReference type="RuleBase" id="RU000383"/>
    </source>
</evidence>
<dbReference type="InterPro" id="IPR013763">
    <property type="entry name" value="Cyclin-like_dom"/>
</dbReference>
<feature type="domain" description="Cyclin-like" evidence="5">
    <location>
        <begin position="183"/>
        <end position="268"/>
    </location>
</feature>
<feature type="domain" description="Cyclin-like" evidence="5">
    <location>
        <begin position="68"/>
        <end position="170"/>
    </location>
</feature>
<sequence>MKTEGGLSGACLKLGTNKDGDCKATIDLREDCRSSWYLSREEIENNSPSRKDGVDLRKESQLRTLYCSFIQDVGMRLGVPQLTIATAMMLCHRFYLHQSHAKNEWQTVATVCVFLASKVEDTPCFLDKVVVVAYETMYQRDSAAARKIHQKDVLERQKALIVIGERLVLCTTRFDFNIQHPYKPLHEACKKLGITQKDVRQVAWNFVNDWLRTTLCLQYKPHYIAAGSLYLACKLYNVKLPTGRSHAWWHEFEVMPQQLNAVIYQMVELSGHKTRPVVVHAPEKAEPVQTPLLAKEDVSSSPDSCVLSRPGSSVRSSSHEVEGEAQPSRPTDTGPQCEPTGSESPNGVVEHCGTGTKVLDQSRSDPDHLKDGLHKIDLEKIKTLMKRRKRGREDNRKKEALDDSSEDAWIEKELECGIESAAKSLKKQRVVAAVAALQ</sequence>
<keyword evidence="7" id="KW-1185">Reference proteome</keyword>
<keyword evidence="1 3" id="KW-0195">Cyclin</keyword>
<feature type="region of interest" description="Disordered" evidence="4">
    <location>
        <begin position="288"/>
        <end position="371"/>
    </location>
</feature>
<dbReference type="GO" id="GO:0016538">
    <property type="term" value="F:cyclin-dependent protein serine/threonine kinase regulator activity"/>
    <property type="evidence" value="ECO:0007669"/>
    <property type="project" value="InterPro"/>
</dbReference>
<feature type="compositionally biased region" description="Basic and acidic residues" evidence="4">
    <location>
        <begin position="391"/>
        <end position="401"/>
    </location>
</feature>
<comment type="caution">
    <text evidence="6">The sequence shown here is derived from an EMBL/GenBank/DDBJ whole genome shotgun (WGS) entry which is preliminary data.</text>
</comment>
<dbReference type="EMBL" id="JANAVB010039215">
    <property type="protein sequence ID" value="KAJ6800010.1"/>
    <property type="molecule type" value="Genomic_DNA"/>
</dbReference>
<dbReference type="FunFam" id="1.10.472.10:FF:000081">
    <property type="entry name" value="Cyclin family protein"/>
    <property type="match status" value="1"/>
</dbReference>
<dbReference type="Gene3D" id="1.10.472.10">
    <property type="entry name" value="Cyclin-like"/>
    <property type="match status" value="2"/>
</dbReference>
<organism evidence="6 7">
    <name type="scientific">Iris pallida</name>
    <name type="common">Sweet iris</name>
    <dbReference type="NCBI Taxonomy" id="29817"/>
    <lineage>
        <taxon>Eukaryota</taxon>
        <taxon>Viridiplantae</taxon>
        <taxon>Streptophyta</taxon>
        <taxon>Embryophyta</taxon>
        <taxon>Tracheophyta</taxon>
        <taxon>Spermatophyta</taxon>
        <taxon>Magnoliopsida</taxon>
        <taxon>Liliopsida</taxon>
        <taxon>Asparagales</taxon>
        <taxon>Iridaceae</taxon>
        <taxon>Iridoideae</taxon>
        <taxon>Irideae</taxon>
        <taxon>Iris</taxon>
    </lineage>
</organism>